<evidence type="ECO:0000313" key="3">
    <source>
        <dbReference type="Proteomes" id="UP000274920"/>
    </source>
</evidence>
<evidence type="ECO:0000313" key="2">
    <source>
        <dbReference type="EMBL" id="RRK31786.1"/>
    </source>
</evidence>
<name>A0A426DGA3_9FIRM</name>
<gene>
    <name evidence="2" type="ORF">EBB54_10720</name>
</gene>
<protein>
    <submittedName>
        <fullName evidence="2">Uncharacterized protein</fullName>
    </submittedName>
</protein>
<feature type="region of interest" description="Disordered" evidence="1">
    <location>
        <begin position="1"/>
        <end position="22"/>
    </location>
</feature>
<evidence type="ECO:0000256" key="1">
    <source>
        <dbReference type="SAM" id="MobiDB-lite"/>
    </source>
</evidence>
<dbReference type="Proteomes" id="UP000274920">
    <property type="component" value="Unassembled WGS sequence"/>
</dbReference>
<dbReference type="AlphaFoldDB" id="A0A426DGA3"/>
<organism evidence="2 3">
    <name type="scientific">Schaedlerella arabinosiphila</name>
    <dbReference type="NCBI Taxonomy" id="2044587"/>
    <lineage>
        <taxon>Bacteria</taxon>
        <taxon>Bacillati</taxon>
        <taxon>Bacillota</taxon>
        <taxon>Clostridia</taxon>
        <taxon>Lachnospirales</taxon>
        <taxon>Lachnospiraceae</taxon>
        <taxon>Schaedlerella</taxon>
    </lineage>
</organism>
<accession>A0A426DGA3</accession>
<dbReference type="EMBL" id="RHJS01000002">
    <property type="protein sequence ID" value="RRK31786.1"/>
    <property type="molecule type" value="Genomic_DNA"/>
</dbReference>
<keyword evidence="3" id="KW-1185">Reference proteome</keyword>
<comment type="caution">
    <text evidence="2">The sequence shown here is derived from an EMBL/GenBank/DDBJ whole genome shotgun (WGS) entry which is preliminary data.</text>
</comment>
<sequence length="77" mass="8485">MESFCRSAEMTDSAAPCHRARRKTDLAGRAAADGYRYIFVAVSRSGPSRYRSNECIRQGDCGMNKSGTTEKQSPFVS</sequence>
<proteinExistence type="predicted"/>
<reference evidence="2" key="1">
    <citation type="submission" date="2018-10" db="EMBL/GenBank/DDBJ databases">
        <title>Schaedlerella arabinophila gen. nov. sp. nov., isolated from the mouse intestinal tract and comparative analysis with the genome of the closely related altered Schaedler flora strain ASF502.</title>
        <authorList>
            <person name="Miyake S."/>
            <person name="Soh M."/>
            <person name="Seedorf H."/>
        </authorList>
    </citation>
    <scope>NUCLEOTIDE SEQUENCE [LARGE SCALE GENOMIC DNA]</scope>
    <source>
        <strain evidence="2">DSM 106076</strain>
    </source>
</reference>